<feature type="region of interest" description="Disordered" evidence="1">
    <location>
        <begin position="1"/>
        <end position="24"/>
    </location>
</feature>
<reference evidence="2 3" key="1">
    <citation type="submission" date="2019-05" db="EMBL/GenBank/DDBJ databases">
        <title>Another draft genome of Portunus trituberculatus and its Hox gene families provides insights of decapod evolution.</title>
        <authorList>
            <person name="Jeong J.-H."/>
            <person name="Song I."/>
            <person name="Kim S."/>
            <person name="Choi T."/>
            <person name="Kim D."/>
            <person name="Ryu S."/>
            <person name="Kim W."/>
        </authorList>
    </citation>
    <scope>NUCLEOTIDE SEQUENCE [LARGE SCALE GENOMIC DNA]</scope>
    <source>
        <tissue evidence="2">Muscle</tissue>
    </source>
</reference>
<organism evidence="2 3">
    <name type="scientific">Portunus trituberculatus</name>
    <name type="common">Swimming crab</name>
    <name type="synonym">Neptunus trituberculatus</name>
    <dbReference type="NCBI Taxonomy" id="210409"/>
    <lineage>
        <taxon>Eukaryota</taxon>
        <taxon>Metazoa</taxon>
        <taxon>Ecdysozoa</taxon>
        <taxon>Arthropoda</taxon>
        <taxon>Crustacea</taxon>
        <taxon>Multicrustacea</taxon>
        <taxon>Malacostraca</taxon>
        <taxon>Eumalacostraca</taxon>
        <taxon>Eucarida</taxon>
        <taxon>Decapoda</taxon>
        <taxon>Pleocyemata</taxon>
        <taxon>Brachyura</taxon>
        <taxon>Eubrachyura</taxon>
        <taxon>Portunoidea</taxon>
        <taxon>Portunidae</taxon>
        <taxon>Portuninae</taxon>
        <taxon>Portunus</taxon>
    </lineage>
</organism>
<accession>A0A5B7IHY4</accession>
<feature type="compositionally biased region" description="Polar residues" evidence="1">
    <location>
        <begin position="1"/>
        <end position="14"/>
    </location>
</feature>
<keyword evidence="3" id="KW-1185">Reference proteome</keyword>
<dbReference type="EMBL" id="VSRR010056146">
    <property type="protein sequence ID" value="MPC81167.1"/>
    <property type="molecule type" value="Genomic_DNA"/>
</dbReference>
<name>A0A5B7IHY4_PORTR</name>
<evidence type="ECO:0000313" key="2">
    <source>
        <dbReference type="EMBL" id="MPC81167.1"/>
    </source>
</evidence>
<evidence type="ECO:0000256" key="1">
    <source>
        <dbReference type="SAM" id="MobiDB-lite"/>
    </source>
</evidence>
<gene>
    <name evidence="2" type="ORF">E2C01_075773</name>
</gene>
<protein>
    <submittedName>
        <fullName evidence="2">Uncharacterized protein</fullName>
    </submittedName>
</protein>
<evidence type="ECO:0000313" key="3">
    <source>
        <dbReference type="Proteomes" id="UP000324222"/>
    </source>
</evidence>
<dbReference type="Proteomes" id="UP000324222">
    <property type="component" value="Unassembled WGS sequence"/>
</dbReference>
<proteinExistence type="predicted"/>
<sequence>MCTQTLGSSVSGMTHASPGTLAIT</sequence>
<comment type="caution">
    <text evidence="2">The sequence shown here is derived from an EMBL/GenBank/DDBJ whole genome shotgun (WGS) entry which is preliminary data.</text>
</comment>
<dbReference type="AlphaFoldDB" id="A0A5B7IHY4"/>